<dbReference type="AlphaFoldDB" id="A0A3M6V3C6"/>
<dbReference type="SMART" id="SM00179">
    <property type="entry name" value="EGF_CA"/>
    <property type="match status" value="2"/>
</dbReference>
<keyword evidence="2" id="KW-0732">Signal</keyword>
<evidence type="ECO:0000256" key="5">
    <source>
        <dbReference type="PROSITE-ProRule" id="PRU00076"/>
    </source>
</evidence>
<dbReference type="GO" id="GO:0005509">
    <property type="term" value="F:calcium ion binding"/>
    <property type="evidence" value="ECO:0007669"/>
    <property type="project" value="InterPro"/>
</dbReference>
<dbReference type="Proteomes" id="UP000275408">
    <property type="component" value="Unassembled WGS sequence"/>
</dbReference>
<dbReference type="PROSITE" id="PS01187">
    <property type="entry name" value="EGF_CA"/>
    <property type="match status" value="1"/>
</dbReference>
<name>A0A3M6V3C6_POCDA</name>
<evidence type="ECO:0000256" key="1">
    <source>
        <dbReference type="ARBA" id="ARBA00022536"/>
    </source>
</evidence>
<proteinExistence type="predicted"/>
<dbReference type="InterPro" id="IPR018097">
    <property type="entry name" value="EGF_Ca-bd_CS"/>
</dbReference>
<dbReference type="EMBL" id="RCHS01000148">
    <property type="protein sequence ID" value="RMX60453.1"/>
    <property type="molecule type" value="Genomic_DNA"/>
</dbReference>
<feature type="transmembrane region" description="Helical" evidence="6">
    <location>
        <begin position="177"/>
        <end position="201"/>
    </location>
</feature>
<keyword evidence="4 5" id="KW-1015">Disulfide bond</keyword>
<dbReference type="PROSITE" id="PS00022">
    <property type="entry name" value="EGF_1"/>
    <property type="match status" value="1"/>
</dbReference>
<feature type="domain" description="EGF-like" evidence="7">
    <location>
        <begin position="94"/>
        <end position="131"/>
    </location>
</feature>
<organism evidence="8 9">
    <name type="scientific">Pocillopora damicornis</name>
    <name type="common">Cauliflower coral</name>
    <name type="synonym">Millepora damicornis</name>
    <dbReference type="NCBI Taxonomy" id="46731"/>
    <lineage>
        <taxon>Eukaryota</taxon>
        <taxon>Metazoa</taxon>
        <taxon>Cnidaria</taxon>
        <taxon>Anthozoa</taxon>
        <taxon>Hexacorallia</taxon>
        <taxon>Scleractinia</taxon>
        <taxon>Astrocoeniina</taxon>
        <taxon>Pocilloporidae</taxon>
        <taxon>Pocillopora</taxon>
    </lineage>
</organism>
<accession>A0A3M6V3C6</accession>
<dbReference type="STRING" id="46731.A0A3M6V3C6"/>
<dbReference type="OrthoDB" id="283575at2759"/>
<keyword evidence="6" id="KW-0472">Membrane</keyword>
<dbReference type="PROSITE" id="PS01186">
    <property type="entry name" value="EGF_2"/>
    <property type="match status" value="1"/>
</dbReference>
<comment type="caution">
    <text evidence="5">Lacks conserved residue(s) required for the propagation of feature annotation.</text>
</comment>
<dbReference type="Gene3D" id="2.10.25.10">
    <property type="entry name" value="Laminin"/>
    <property type="match status" value="2"/>
</dbReference>
<evidence type="ECO:0000256" key="2">
    <source>
        <dbReference type="ARBA" id="ARBA00022729"/>
    </source>
</evidence>
<dbReference type="PANTHER" id="PTHR12916:SF4">
    <property type="entry name" value="UNINFLATABLE, ISOFORM C"/>
    <property type="match status" value="1"/>
</dbReference>
<sequence length="343" mass="37661">MAQGAYVPEGTMATTVKSRVTGANYLLVSTVPLAMTMERTCSANVPWVLLEKDVEKRVPCFFLVQSNSDLKENHFNFRLISTPAFDHCIARVADSNMTFPSNICGPHGACVSRRNGFICTCYAGYTGLLCQHEINECLSNPCGENMNCIDGINSFTCELEAEVGNAAFSGSQTKSSYVIPFVVVAVVLVLLAAFGLVIFKLRASRQRNGRMKLKEDHADTLPHSYPQEKTFENPIYQPCDEVISVECRDDIASLHALRVQIDRELLDLSFLSDAESMGQRELAKSSSAPDLRNLSVTVTDMETSSVCSVDDLSQGSLGAERFLGASTSACDVKRSKEWLDTYL</sequence>
<protein>
    <recommendedName>
        <fullName evidence="7">EGF-like domain-containing protein</fullName>
    </recommendedName>
</protein>
<comment type="caution">
    <text evidence="8">The sequence shown here is derived from an EMBL/GenBank/DDBJ whole genome shotgun (WGS) entry which is preliminary data.</text>
</comment>
<dbReference type="PROSITE" id="PS50026">
    <property type="entry name" value="EGF_3"/>
    <property type="match status" value="1"/>
</dbReference>
<evidence type="ECO:0000256" key="4">
    <source>
        <dbReference type="ARBA" id="ARBA00023157"/>
    </source>
</evidence>
<keyword evidence="3" id="KW-0677">Repeat</keyword>
<dbReference type="SUPFAM" id="SSF57196">
    <property type="entry name" value="EGF/Laminin"/>
    <property type="match status" value="1"/>
</dbReference>
<evidence type="ECO:0000256" key="3">
    <source>
        <dbReference type="ARBA" id="ARBA00022737"/>
    </source>
</evidence>
<evidence type="ECO:0000313" key="8">
    <source>
        <dbReference type="EMBL" id="RMX60453.1"/>
    </source>
</evidence>
<evidence type="ECO:0000256" key="6">
    <source>
        <dbReference type="SAM" id="Phobius"/>
    </source>
</evidence>
<dbReference type="CDD" id="cd00054">
    <property type="entry name" value="EGF_CA"/>
    <property type="match status" value="2"/>
</dbReference>
<keyword evidence="1 5" id="KW-0245">EGF-like domain</keyword>
<dbReference type="InterPro" id="IPR000742">
    <property type="entry name" value="EGF"/>
</dbReference>
<dbReference type="PANTHER" id="PTHR12916">
    <property type="entry name" value="CYTOCHROME C OXIDASE POLYPEPTIDE VIC-2"/>
    <property type="match status" value="1"/>
</dbReference>
<dbReference type="InterPro" id="IPR001881">
    <property type="entry name" value="EGF-like_Ca-bd_dom"/>
</dbReference>
<keyword evidence="6" id="KW-0812">Transmembrane</keyword>
<gene>
    <name evidence="8" type="ORF">pdam_00020202</name>
</gene>
<evidence type="ECO:0000259" key="7">
    <source>
        <dbReference type="PROSITE" id="PS50026"/>
    </source>
</evidence>
<keyword evidence="9" id="KW-1185">Reference proteome</keyword>
<keyword evidence="6" id="KW-1133">Transmembrane helix</keyword>
<feature type="disulfide bond" evidence="5">
    <location>
        <begin position="121"/>
        <end position="130"/>
    </location>
</feature>
<reference evidence="8 9" key="1">
    <citation type="journal article" date="2018" name="Sci. Rep.">
        <title>Comparative analysis of the Pocillopora damicornis genome highlights role of immune system in coral evolution.</title>
        <authorList>
            <person name="Cunning R."/>
            <person name="Bay R.A."/>
            <person name="Gillette P."/>
            <person name="Baker A.C."/>
            <person name="Traylor-Knowles N."/>
        </authorList>
    </citation>
    <scope>NUCLEOTIDE SEQUENCE [LARGE SCALE GENOMIC DNA]</scope>
    <source>
        <strain evidence="8">RSMAS</strain>
        <tissue evidence="8">Whole animal</tissue>
    </source>
</reference>
<evidence type="ECO:0000313" key="9">
    <source>
        <dbReference type="Proteomes" id="UP000275408"/>
    </source>
</evidence>